<feature type="transmembrane region" description="Helical" evidence="1">
    <location>
        <begin position="34"/>
        <end position="53"/>
    </location>
</feature>
<feature type="transmembrane region" description="Helical" evidence="1">
    <location>
        <begin position="7"/>
        <end position="28"/>
    </location>
</feature>
<gene>
    <name evidence="2" type="ORF">J2Z40_003865</name>
</gene>
<keyword evidence="3" id="KW-1185">Reference proteome</keyword>
<evidence type="ECO:0000313" key="2">
    <source>
        <dbReference type="EMBL" id="MBP2243266.1"/>
    </source>
</evidence>
<organism evidence="2 3">
    <name type="scientific">Cytobacillus eiseniae</name>
    <dbReference type="NCBI Taxonomy" id="762947"/>
    <lineage>
        <taxon>Bacteria</taxon>
        <taxon>Bacillati</taxon>
        <taxon>Bacillota</taxon>
        <taxon>Bacilli</taxon>
        <taxon>Bacillales</taxon>
        <taxon>Bacillaceae</taxon>
        <taxon>Cytobacillus</taxon>
    </lineage>
</organism>
<protein>
    <submittedName>
        <fullName evidence="2">Uncharacterized protein</fullName>
    </submittedName>
</protein>
<accession>A0ABS4RLF7</accession>
<keyword evidence="1" id="KW-0472">Membrane</keyword>
<evidence type="ECO:0000256" key="1">
    <source>
        <dbReference type="SAM" id="Phobius"/>
    </source>
</evidence>
<keyword evidence="1" id="KW-1133">Transmembrane helix</keyword>
<keyword evidence="1" id="KW-0812">Transmembrane</keyword>
<sequence length="59" mass="6985">MKTIQTKWMFCLLILLLIMIIGQVVIHWETNTRLVWFNGICAVILSAMLVFIYRNKQSK</sequence>
<name>A0ABS4RLF7_9BACI</name>
<dbReference type="RefSeq" id="WP_066391878.1">
    <property type="nucleotide sequence ID" value="NZ_JAGIKZ010000040.1"/>
</dbReference>
<comment type="caution">
    <text evidence="2">The sequence shown here is derived from an EMBL/GenBank/DDBJ whole genome shotgun (WGS) entry which is preliminary data.</text>
</comment>
<dbReference type="Proteomes" id="UP001519293">
    <property type="component" value="Unassembled WGS sequence"/>
</dbReference>
<dbReference type="EMBL" id="JAGIKZ010000040">
    <property type="protein sequence ID" value="MBP2243266.1"/>
    <property type="molecule type" value="Genomic_DNA"/>
</dbReference>
<reference evidence="2 3" key="1">
    <citation type="submission" date="2021-03" db="EMBL/GenBank/DDBJ databases">
        <title>Genomic Encyclopedia of Type Strains, Phase IV (KMG-IV): sequencing the most valuable type-strain genomes for metagenomic binning, comparative biology and taxonomic classification.</title>
        <authorList>
            <person name="Goeker M."/>
        </authorList>
    </citation>
    <scope>NUCLEOTIDE SEQUENCE [LARGE SCALE GENOMIC DNA]</scope>
    <source>
        <strain evidence="2 3">DSM 26675</strain>
    </source>
</reference>
<proteinExistence type="predicted"/>
<evidence type="ECO:0000313" key="3">
    <source>
        <dbReference type="Proteomes" id="UP001519293"/>
    </source>
</evidence>